<keyword evidence="4" id="KW-0418">Kinase</keyword>
<evidence type="ECO:0000256" key="3">
    <source>
        <dbReference type="ARBA" id="ARBA00022679"/>
    </source>
</evidence>
<dbReference type="SUPFAM" id="SSF55874">
    <property type="entry name" value="ATPase domain of HSP90 chaperone/DNA topoisomerase II/histidine kinase"/>
    <property type="match status" value="1"/>
</dbReference>
<organism evidence="8 9">
    <name type="scientific">Polyangium spumosum</name>
    <dbReference type="NCBI Taxonomy" id="889282"/>
    <lineage>
        <taxon>Bacteria</taxon>
        <taxon>Pseudomonadati</taxon>
        <taxon>Myxococcota</taxon>
        <taxon>Polyangia</taxon>
        <taxon>Polyangiales</taxon>
        <taxon>Polyangiaceae</taxon>
        <taxon>Polyangium</taxon>
    </lineage>
</organism>
<dbReference type="Gene3D" id="3.40.50.2300">
    <property type="match status" value="1"/>
</dbReference>
<feature type="domain" description="Histidine kinase" evidence="6">
    <location>
        <begin position="34"/>
        <end position="216"/>
    </location>
</feature>
<name>A0A6N7Q195_9BACT</name>
<evidence type="ECO:0000259" key="6">
    <source>
        <dbReference type="PROSITE" id="PS50109"/>
    </source>
</evidence>
<dbReference type="GO" id="GO:0009927">
    <property type="term" value="F:histidine phosphotransfer kinase activity"/>
    <property type="evidence" value="ECO:0007669"/>
    <property type="project" value="TreeGrafter"/>
</dbReference>
<evidence type="ECO:0000256" key="2">
    <source>
        <dbReference type="ARBA" id="ARBA00012438"/>
    </source>
</evidence>
<keyword evidence="9" id="KW-1185">Reference proteome</keyword>
<dbReference type="EC" id="2.7.13.3" evidence="2"/>
<dbReference type="SMART" id="SM00387">
    <property type="entry name" value="HATPase_c"/>
    <property type="match status" value="1"/>
</dbReference>
<dbReference type="PANTHER" id="PTHR43047:SF72">
    <property type="entry name" value="OSMOSENSING HISTIDINE PROTEIN KINASE SLN1"/>
    <property type="match status" value="1"/>
</dbReference>
<dbReference type="PROSITE" id="PS50110">
    <property type="entry name" value="RESPONSE_REGULATORY"/>
    <property type="match status" value="1"/>
</dbReference>
<evidence type="ECO:0000313" key="9">
    <source>
        <dbReference type="Proteomes" id="UP000440224"/>
    </source>
</evidence>
<dbReference type="SUPFAM" id="SSF52172">
    <property type="entry name" value="CheY-like"/>
    <property type="match status" value="1"/>
</dbReference>
<evidence type="ECO:0000256" key="4">
    <source>
        <dbReference type="ARBA" id="ARBA00022777"/>
    </source>
</evidence>
<proteinExistence type="predicted"/>
<keyword evidence="5" id="KW-0597">Phosphoprotein</keyword>
<dbReference type="InterPro" id="IPR005467">
    <property type="entry name" value="His_kinase_dom"/>
</dbReference>
<dbReference type="AlphaFoldDB" id="A0A6N7Q195"/>
<evidence type="ECO:0000313" key="8">
    <source>
        <dbReference type="EMBL" id="MRG94741.1"/>
    </source>
</evidence>
<gene>
    <name evidence="8" type="ORF">GF068_22880</name>
</gene>
<dbReference type="InterPro" id="IPR004358">
    <property type="entry name" value="Sig_transdc_His_kin-like_C"/>
</dbReference>
<evidence type="ECO:0000256" key="1">
    <source>
        <dbReference type="ARBA" id="ARBA00000085"/>
    </source>
</evidence>
<dbReference type="GO" id="GO:0005886">
    <property type="term" value="C:plasma membrane"/>
    <property type="evidence" value="ECO:0007669"/>
    <property type="project" value="TreeGrafter"/>
</dbReference>
<dbReference type="Proteomes" id="UP000440224">
    <property type="component" value="Unassembled WGS sequence"/>
</dbReference>
<evidence type="ECO:0000259" key="7">
    <source>
        <dbReference type="PROSITE" id="PS50110"/>
    </source>
</evidence>
<protein>
    <recommendedName>
        <fullName evidence="2">histidine kinase</fullName>
        <ecNumber evidence="2">2.7.13.3</ecNumber>
    </recommendedName>
</protein>
<comment type="caution">
    <text evidence="8">The sequence shown here is derived from an EMBL/GenBank/DDBJ whole genome shotgun (WGS) entry which is preliminary data.</text>
</comment>
<comment type="catalytic activity">
    <reaction evidence="1">
        <text>ATP + protein L-histidine = ADP + protein N-phospho-L-histidine.</text>
        <dbReference type="EC" id="2.7.13.3"/>
    </reaction>
</comment>
<sequence>MVTEERRLGVVRTTQRHEPPRAAVSDAQGISIAAERAADLARQMLAYSSRGTLVTEHMRLDTVVREMAVLLRTIVSKGATLELDLSPTCVDGDVTHLRQVVMNLITNASDALAGRPGKIQIRTGAEALAAPRRSACMAEPIPPGDYAVLEVTDSGQGMSEAVLARIFDPFFTTKVGGRGLGLAAVLGIVRAHRGLVDVKSHPGEGTTFTLLLPSAEAAPVCSRGTILVVDDEDAVRRVALRVLERAGYRVLVASDGREAERLFREHGREVNAIVADLTMGEVGGIELIRSVRAVDPTLPALLMSGYSSEDSTAISALGVPFLPKPFTASMLEAAVRALLGARAGSSAA</sequence>
<dbReference type="InterPro" id="IPR011006">
    <property type="entry name" value="CheY-like_superfamily"/>
</dbReference>
<dbReference type="InterPro" id="IPR003594">
    <property type="entry name" value="HATPase_dom"/>
</dbReference>
<feature type="modified residue" description="4-aspartylphosphate" evidence="5">
    <location>
        <position position="276"/>
    </location>
</feature>
<dbReference type="CDD" id="cd00156">
    <property type="entry name" value="REC"/>
    <property type="match status" value="1"/>
</dbReference>
<dbReference type="InterPro" id="IPR036890">
    <property type="entry name" value="HATPase_C_sf"/>
</dbReference>
<keyword evidence="3" id="KW-0808">Transferase</keyword>
<dbReference type="InterPro" id="IPR001789">
    <property type="entry name" value="Sig_transdc_resp-reg_receiver"/>
</dbReference>
<feature type="domain" description="Response regulatory" evidence="7">
    <location>
        <begin position="225"/>
        <end position="339"/>
    </location>
</feature>
<dbReference type="OrthoDB" id="9813151at2"/>
<dbReference type="EMBL" id="WJIE01000006">
    <property type="protein sequence ID" value="MRG94741.1"/>
    <property type="molecule type" value="Genomic_DNA"/>
</dbReference>
<dbReference type="PRINTS" id="PR00344">
    <property type="entry name" value="BCTRLSENSOR"/>
</dbReference>
<dbReference type="Pfam" id="PF02518">
    <property type="entry name" value="HATPase_c"/>
    <property type="match status" value="1"/>
</dbReference>
<dbReference type="PANTHER" id="PTHR43047">
    <property type="entry name" value="TWO-COMPONENT HISTIDINE PROTEIN KINASE"/>
    <property type="match status" value="1"/>
</dbReference>
<accession>A0A6N7Q195</accession>
<evidence type="ECO:0000256" key="5">
    <source>
        <dbReference type="PROSITE-ProRule" id="PRU00169"/>
    </source>
</evidence>
<dbReference type="GO" id="GO:0000155">
    <property type="term" value="F:phosphorelay sensor kinase activity"/>
    <property type="evidence" value="ECO:0007669"/>
    <property type="project" value="TreeGrafter"/>
</dbReference>
<dbReference type="Pfam" id="PF00072">
    <property type="entry name" value="Response_reg"/>
    <property type="match status" value="1"/>
</dbReference>
<reference evidence="8 9" key="1">
    <citation type="submission" date="2019-10" db="EMBL/GenBank/DDBJ databases">
        <title>A soil myxobacterium in the family Polyangiaceae.</title>
        <authorList>
            <person name="Li Y."/>
            <person name="Wang J."/>
        </authorList>
    </citation>
    <scope>NUCLEOTIDE SEQUENCE [LARGE SCALE GENOMIC DNA]</scope>
    <source>
        <strain evidence="8 9">DSM 14734</strain>
    </source>
</reference>
<dbReference type="SMART" id="SM00448">
    <property type="entry name" value="REC"/>
    <property type="match status" value="1"/>
</dbReference>
<dbReference type="PROSITE" id="PS50109">
    <property type="entry name" value="HIS_KIN"/>
    <property type="match status" value="1"/>
</dbReference>
<dbReference type="Gene3D" id="3.30.565.10">
    <property type="entry name" value="Histidine kinase-like ATPase, C-terminal domain"/>
    <property type="match status" value="1"/>
</dbReference>